<evidence type="ECO:0000259" key="2">
    <source>
        <dbReference type="PROSITE" id="PS51781"/>
    </source>
</evidence>
<feature type="domain" description="SH3b" evidence="2">
    <location>
        <begin position="39"/>
        <end position="104"/>
    </location>
</feature>
<accession>A0A839UWN6</accession>
<reference evidence="3 4" key="1">
    <citation type="submission" date="2020-08" db="EMBL/GenBank/DDBJ databases">
        <title>Genomic Encyclopedia of Type Strains, Phase III (KMG-III): the genomes of soil and plant-associated and newly described type strains.</title>
        <authorList>
            <person name="Whitman W."/>
        </authorList>
    </citation>
    <scope>NUCLEOTIDE SEQUENCE [LARGE SCALE GENOMIC DNA]</scope>
    <source>
        <strain evidence="3 4">CECT 8571</strain>
    </source>
</reference>
<dbReference type="InterPro" id="IPR010466">
    <property type="entry name" value="DUF1058"/>
</dbReference>
<dbReference type="Pfam" id="PF06347">
    <property type="entry name" value="SH3_4"/>
    <property type="match status" value="1"/>
</dbReference>
<dbReference type="InterPro" id="IPR003646">
    <property type="entry name" value="SH3-like_bac-type"/>
</dbReference>
<keyword evidence="4" id="KW-1185">Reference proteome</keyword>
<name>A0A839UWN6_9GAMM</name>
<dbReference type="SMART" id="SM00287">
    <property type="entry name" value="SH3b"/>
    <property type="match status" value="1"/>
</dbReference>
<evidence type="ECO:0000313" key="4">
    <source>
        <dbReference type="Proteomes" id="UP000559987"/>
    </source>
</evidence>
<sequence>MCFSVTQCRLWASLALLIVASPLAVGETTTGWLDWLAEPAPLEVTVDDAYLEMRTGPGRGYPVYHIVEKGELVTLLKKRTDWVKIQAKRGQQGWVYRKSLALTLGPDQQPVTLNADGRDQYEQRDWELGVAMGDFGGADSLTFYSGYRFATNLTAGFSVQQATSRVADSKLAYIRVQHQPWPHWRVSPFFELGAGVIQSKKRSALDQPLDTTSNSLLIATGINFYLGRRFNGRLEYNNHKILTSRDENEEVNEWKLGFNVFF</sequence>
<dbReference type="Gene3D" id="2.40.160.20">
    <property type="match status" value="1"/>
</dbReference>
<gene>
    <name evidence="3" type="ORF">FHS30_002990</name>
</gene>
<dbReference type="Gene3D" id="2.30.30.40">
    <property type="entry name" value="SH3 Domains"/>
    <property type="match status" value="1"/>
</dbReference>
<dbReference type="EMBL" id="JACHXZ010000004">
    <property type="protein sequence ID" value="MBB3169777.1"/>
    <property type="molecule type" value="Genomic_DNA"/>
</dbReference>
<dbReference type="RefSeq" id="WP_183911265.1">
    <property type="nucleotide sequence ID" value="NZ_JACHXZ010000004.1"/>
</dbReference>
<feature type="signal peptide" evidence="1">
    <location>
        <begin position="1"/>
        <end position="26"/>
    </location>
</feature>
<dbReference type="AlphaFoldDB" id="A0A839UWN6"/>
<dbReference type="PROSITE" id="PS51781">
    <property type="entry name" value="SH3B"/>
    <property type="match status" value="1"/>
</dbReference>
<feature type="chain" id="PRO_5032860859" description="SH3b domain-containing protein" evidence="1">
    <location>
        <begin position="27"/>
        <end position="262"/>
    </location>
</feature>
<comment type="caution">
    <text evidence="3">The sequence shown here is derived from an EMBL/GenBank/DDBJ whole genome shotgun (WGS) entry which is preliminary data.</text>
</comment>
<evidence type="ECO:0000256" key="1">
    <source>
        <dbReference type="SAM" id="SignalP"/>
    </source>
</evidence>
<dbReference type="Proteomes" id="UP000559987">
    <property type="component" value="Unassembled WGS sequence"/>
</dbReference>
<proteinExistence type="predicted"/>
<keyword evidence="1" id="KW-0732">Signal</keyword>
<organism evidence="3 4">
    <name type="scientific">Simiduia aestuariiviva</name>
    <dbReference type="NCBI Taxonomy" id="1510459"/>
    <lineage>
        <taxon>Bacteria</taxon>
        <taxon>Pseudomonadati</taxon>
        <taxon>Pseudomonadota</taxon>
        <taxon>Gammaproteobacteria</taxon>
        <taxon>Cellvibrionales</taxon>
        <taxon>Cellvibrionaceae</taxon>
        <taxon>Simiduia</taxon>
    </lineage>
</organism>
<dbReference type="SUPFAM" id="SSF56925">
    <property type="entry name" value="OMPA-like"/>
    <property type="match status" value="1"/>
</dbReference>
<evidence type="ECO:0000313" key="3">
    <source>
        <dbReference type="EMBL" id="MBB3169777.1"/>
    </source>
</evidence>
<protein>
    <recommendedName>
        <fullName evidence="2">SH3b domain-containing protein</fullName>
    </recommendedName>
</protein>
<dbReference type="InterPro" id="IPR011250">
    <property type="entry name" value="OMP/PagP_B-barrel"/>
</dbReference>